<dbReference type="VEuPathDB" id="FungiDB:CPAG_04701"/>
<organism evidence="1 2">
    <name type="scientific">Coccidioides posadasii RMSCC 3488</name>
    <dbReference type="NCBI Taxonomy" id="454284"/>
    <lineage>
        <taxon>Eukaryota</taxon>
        <taxon>Fungi</taxon>
        <taxon>Dikarya</taxon>
        <taxon>Ascomycota</taxon>
        <taxon>Pezizomycotina</taxon>
        <taxon>Eurotiomycetes</taxon>
        <taxon>Eurotiomycetidae</taxon>
        <taxon>Onygenales</taxon>
        <taxon>Onygenaceae</taxon>
        <taxon>Coccidioides</taxon>
    </lineage>
</organism>
<gene>
    <name evidence="1" type="ORF">CPAG_04701</name>
</gene>
<reference evidence="2" key="3">
    <citation type="journal article" date="2010" name="Genome Res.">
        <title>Population genomic sequencing of Coccidioides fungi reveals recent hybridization and transposon control.</title>
        <authorList>
            <person name="Neafsey D.E."/>
            <person name="Barker B.M."/>
            <person name="Sharpton T.J."/>
            <person name="Stajich J.E."/>
            <person name="Park D.J."/>
            <person name="Whiston E."/>
            <person name="Hung C.-Y."/>
            <person name="McMahan C."/>
            <person name="White J."/>
            <person name="Sykes S."/>
            <person name="Heiman D."/>
            <person name="Young S."/>
            <person name="Zeng Q."/>
            <person name="Abouelleil A."/>
            <person name="Aftuck L."/>
            <person name="Bessette D."/>
            <person name="Brown A."/>
            <person name="FitzGerald M."/>
            <person name="Lui A."/>
            <person name="Macdonald J.P."/>
            <person name="Priest M."/>
            <person name="Orbach M.J."/>
            <person name="Galgiani J.N."/>
            <person name="Kirkland T.N."/>
            <person name="Cole G.T."/>
            <person name="Birren B.W."/>
            <person name="Henn M.R."/>
            <person name="Taylor J.W."/>
            <person name="Rounsley S.D."/>
        </authorList>
    </citation>
    <scope>NUCLEOTIDE SEQUENCE [LARGE SCALE GENOMIC DNA]</scope>
    <source>
        <strain evidence="2">RMSCC 3488</strain>
    </source>
</reference>
<proteinExistence type="predicted"/>
<dbReference type="AlphaFoldDB" id="A0A0J6I9V0"/>
<name>A0A0J6I9V0_COCPO</name>
<protein>
    <submittedName>
        <fullName evidence="1">Uncharacterized protein</fullName>
    </submittedName>
</protein>
<dbReference type="EMBL" id="DS268110">
    <property type="protein sequence ID" value="KMM68372.1"/>
    <property type="molecule type" value="Genomic_DNA"/>
</dbReference>
<dbReference type="Proteomes" id="UP000054567">
    <property type="component" value="Unassembled WGS sequence"/>
</dbReference>
<accession>A0A0J6I9V0</accession>
<evidence type="ECO:0000313" key="1">
    <source>
        <dbReference type="EMBL" id="KMM68372.1"/>
    </source>
</evidence>
<reference evidence="2" key="2">
    <citation type="journal article" date="2009" name="Genome Res.">
        <title>Comparative genomic analyses of the human fungal pathogens Coccidioides and their relatives.</title>
        <authorList>
            <person name="Sharpton T.J."/>
            <person name="Stajich J.E."/>
            <person name="Rounsley S.D."/>
            <person name="Gardner M.J."/>
            <person name="Wortman J.R."/>
            <person name="Jordar V.S."/>
            <person name="Maiti R."/>
            <person name="Kodira C.D."/>
            <person name="Neafsey D.E."/>
            <person name="Zeng Q."/>
            <person name="Hung C.-Y."/>
            <person name="McMahan C."/>
            <person name="Muszewska A."/>
            <person name="Grynberg M."/>
            <person name="Mandel M.A."/>
            <person name="Kellner E.M."/>
            <person name="Barker B.M."/>
            <person name="Galgiani J.N."/>
            <person name="Orbach M.J."/>
            <person name="Kirkland T.N."/>
            <person name="Cole G.T."/>
            <person name="Henn M.R."/>
            <person name="Birren B.W."/>
            <person name="Taylor J.W."/>
        </authorList>
    </citation>
    <scope>NUCLEOTIDE SEQUENCE [LARGE SCALE GENOMIC DNA]</scope>
    <source>
        <strain evidence="2">RMSCC 3488</strain>
    </source>
</reference>
<evidence type="ECO:0000313" key="2">
    <source>
        <dbReference type="Proteomes" id="UP000054567"/>
    </source>
</evidence>
<sequence>MGACTPPPVLYAIVETCLYTFSGIFYHERAQDFSTTEWQ</sequence>
<reference evidence="1 2" key="1">
    <citation type="submission" date="2007-06" db="EMBL/GenBank/DDBJ databases">
        <title>The Genome Sequence of Coccidioides posadasii RMSCC_3488.</title>
        <authorList>
            <consortium name="Coccidioides Genome Resources Consortium"/>
            <consortium name="The Broad Institute Genome Sequencing Platform"/>
            <person name="Henn M.R."/>
            <person name="Sykes S."/>
            <person name="Young S."/>
            <person name="Jaffe D."/>
            <person name="Berlin A."/>
            <person name="Alvarez P."/>
            <person name="Butler J."/>
            <person name="Gnerre S."/>
            <person name="Grabherr M."/>
            <person name="Mauceli E."/>
            <person name="Brockman W."/>
            <person name="Kodira C."/>
            <person name="Alvarado L."/>
            <person name="Zeng Q."/>
            <person name="Crawford M."/>
            <person name="Antoine C."/>
            <person name="Devon K."/>
            <person name="Galgiani J."/>
            <person name="Orsborn K."/>
            <person name="Lewis M.L."/>
            <person name="Nusbaum C."/>
            <person name="Galagan J."/>
            <person name="Birren B."/>
        </authorList>
    </citation>
    <scope>NUCLEOTIDE SEQUENCE [LARGE SCALE GENOMIC DNA]</scope>
    <source>
        <strain evidence="1 2">RMSCC 3488</strain>
    </source>
</reference>